<reference evidence="1 2" key="1">
    <citation type="submission" date="2020-01" db="EMBL/GenBank/DDBJ databases">
        <title>Draft genome sequence of Aspergillus udagawae IFM 46972.</title>
        <authorList>
            <person name="Takahashi H."/>
            <person name="Yaguchi T."/>
        </authorList>
    </citation>
    <scope>NUCLEOTIDE SEQUENCE [LARGE SCALE GENOMIC DNA]</scope>
    <source>
        <strain evidence="1 2">IFM 46972</strain>
    </source>
</reference>
<evidence type="ECO:0000313" key="2">
    <source>
        <dbReference type="Proteomes" id="UP000465221"/>
    </source>
</evidence>
<sequence length="143" mass="15920">MCFPVREKFLELLPQNPAFWLHASFVPSSSQTTQNTSLLEGLGDEQKLGCLTTNRPMILEMQSVKHQSQGQMAVDHVVDESLLITVPVHSRTRPSLKAGSIISWRSITNTIRLRKVSSPSDSPSSFLPIRTLALGISFWTKMA</sequence>
<accession>A0A8H3RQE3</accession>
<dbReference type="AlphaFoldDB" id="A0A8H3RQE3"/>
<gene>
    <name evidence="1" type="ORF">IFM46972_04065</name>
</gene>
<organism evidence="1 2">
    <name type="scientific">Aspergillus udagawae</name>
    <dbReference type="NCBI Taxonomy" id="91492"/>
    <lineage>
        <taxon>Eukaryota</taxon>
        <taxon>Fungi</taxon>
        <taxon>Dikarya</taxon>
        <taxon>Ascomycota</taxon>
        <taxon>Pezizomycotina</taxon>
        <taxon>Eurotiomycetes</taxon>
        <taxon>Eurotiomycetidae</taxon>
        <taxon>Eurotiales</taxon>
        <taxon>Aspergillaceae</taxon>
        <taxon>Aspergillus</taxon>
        <taxon>Aspergillus subgen. Fumigati</taxon>
    </lineage>
</organism>
<comment type="caution">
    <text evidence="1">The sequence shown here is derived from an EMBL/GenBank/DDBJ whole genome shotgun (WGS) entry which is preliminary data.</text>
</comment>
<evidence type="ECO:0000313" key="1">
    <source>
        <dbReference type="EMBL" id="GFF33960.1"/>
    </source>
</evidence>
<dbReference type="EMBL" id="BLKC01000022">
    <property type="protein sequence ID" value="GFF33960.1"/>
    <property type="molecule type" value="Genomic_DNA"/>
</dbReference>
<proteinExistence type="predicted"/>
<dbReference type="Proteomes" id="UP000465221">
    <property type="component" value="Unassembled WGS sequence"/>
</dbReference>
<protein>
    <submittedName>
        <fullName evidence="1">Uncharacterized protein</fullName>
    </submittedName>
</protein>
<name>A0A8H3RQE3_9EURO</name>